<dbReference type="EMBL" id="BAAARB010000001">
    <property type="protein sequence ID" value="GAA2365258.1"/>
    <property type="molecule type" value="Genomic_DNA"/>
</dbReference>
<evidence type="ECO:0000313" key="2">
    <source>
        <dbReference type="Proteomes" id="UP001501170"/>
    </source>
</evidence>
<keyword evidence="2" id="KW-1185">Reference proteome</keyword>
<accession>A0ABN3GZM4</accession>
<evidence type="ECO:0000313" key="1">
    <source>
        <dbReference type="EMBL" id="GAA2365258.1"/>
    </source>
</evidence>
<dbReference type="Proteomes" id="UP001501170">
    <property type="component" value="Unassembled WGS sequence"/>
</dbReference>
<gene>
    <name evidence="1" type="ORF">GCM10009855_00600</name>
</gene>
<comment type="caution">
    <text evidence="1">The sequence shown here is derived from an EMBL/GenBank/DDBJ whole genome shotgun (WGS) entry which is preliminary data.</text>
</comment>
<organism evidence="1 2">
    <name type="scientific">Gordonia cholesterolivorans</name>
    <dbReference type="NCBI Taxonomy" id="559625"/>
    <lineage>
        <taxon>Bacteria</taxon>
        <taxon>Bacillati</taxon>
        <taxon>Actinomycetota</taxon>
        <taxon>Actinomycetes</taxon>
        <taxon>Mycobacteriales</taxon>
        <taxon>Gordoniaceae</taxon>
        <taxon>Gordonia</taxon>
    </lineage>
</organism>
<name>A0ABN3GZM4_9ACTN</name>
<dbReference type="RefSeq" id="WP_006894762.1">
    <property type="nucleotide sequence ID" value="NZ_BAAARB010000001.1"/>
</dbReference>
<sequence>MGFGITPDQLNSIVALWRRSSDEIAGLDCEAGDLSLAGSRSAESLRACAAAVHDAAAALSRHLAGSAAALEKFNTTTVESDRACAADLAALRRPR</sequence>
<proteinExistence type="predicted"/>
<reference evidence="1 2" key="1">
    <citation type="journal article" date="2019" name="Int. J. Syst. Evol. Microbiol.">
        <title>The Global Catalogue of Microorganisms (GCM) 10K type strain sequencing project: providing services to taxonomists for standard genome sequencing and annotation.</title>
        <authorList>
            <consortium name="The Broad Institute Genomics Platform"/>
            <consortium name="The Broad Institute Genome Sequencing Center for Infectious Disease"/>
            <person name="Wu L."/>
            <person name="Ma J."/>
        </authorList>
    </citation>
    <scope>NUCLEOTIDE SEQUENCE [LARGE SCALE GENOMIC DNA]</scope>
    <source>
        <strain evidence="1 2">JCM 16227</strain>
    </source>
</reference>
<protein>
    <submittedName>
        <fullName evidence="1">Uncharacterized protein</fullName>
    </submittedName>
</protein>